<dbReference type="InterPro" id="IPR036249">
    <property type="entry name" value="Thioredoxin-like_sf"/>
</dbReference>
<keyword evidence="1" id="KW-0249">Electron transport</keyword>
<comment type="similarity">
    <text evidence="1">Belongs to the glutaredoxin family.</text>
</comment>
<reference evidence="2" key="1">
    <citation type="submission" date="2023-04" db="EMBL/GenBank/DDBJ databases">
        <title>Candida boidinii NBRC 10035.</title>
        <authorList>
            <person name="Ichikawa N."/>
            <person name="Sato H."/>
            <person name="Tonouchi N."/>
        </authorList>
    </citation>
    <scope>NUCLEOTIDE SEQUENCE</scope>
    <source>
        <strain evidence="2">NBRC 10035</strain>
    </source>
</reference>
<proteinExistence type="inferred from homology"/>
<dbReference type="PANTHER" id="PTHR33558">
    <property type="entry name" value="GLUTAREDOXIN-LIKE PROTEIN C5ORF63 HOMOLOG"/>
    <property type="match status" value="1"/>
</dbReference>
<keyword evidence="1" id="KW-0813">Transport</keyword>
<comment type="caution">
    <text evidence="2">The sequence shown here is derived from an EMBL/GenBank/DDBJ whole genome shotgun (WGS) entry which is preliminary data.</text>
</comment>
<dbReference type="PANTHER" id="PTHR33558:SF1">
    <property type="entry name" value="GLUTAREDOXIN-LIKE PROTEIN C5ORF63 HOMOLOG"/>
    <property type="match status" value="1"/>
</dbReference>
<gene>
    <name evidence="2" type="ORF">Cboi02_000364800</name>
</gene>
<accession>A0A9W6T119</accession>
<dbReference type="EMBL" id="BSXN01001303">
    <property type="protein sequence ID" value="GME72538.1"/>
    <property type="molecule type" value="Genomic_DNA"/>
</dbReference>
<evidence type="ECO:0000313" key="3">
    <source>
        <dbReference type="Proteomes" id="UP001165120"/>
    </source>
</evidence>
<dbReference type="SUPFAM" id="SSF52833">
    <property type="entry name" value="Thioredoxin-like"/>
    <property type="match status" value="1"/>
</dbReference>
<evidence type="ECO:0000256" key="1">
    <source>
        <dbReference type="RuleBase" id="RU363082"/>
    </source>
</evidence>
<dbReference type="AlphaFoldDB" id="A0A9W6T119"/>
<evidence type="ECO:0000313" key="2">
    <source>
        <dbReference type="EMBL" id="GME72538.1"/>
    </source>
</evidence>
<name>A0A9W6T119_CANBO</name>
<organism evidence="2 3">
    <name type="scientific">Candida boidinii</name>
    <name type="common">Yeast</name>
    <dbReference type="NCBI Taxonomy" id="5477"/>
    <lineage>
        <taxon>Eukaryota</taxon>
        <taxon>Fungi</taxon>
        <taxon>Dikarya</taxon>
        <taxon>Ascomycota</taxon>
        <taxon>Saccharomycotina</taxon>
        <taxon>Pichiomycetes</taxon>
        <taxon>Pichiales</taxon>
        <taxon>Pichiaceae</taxon>
        <taxon>Ogataea</taxon>
        <taxon>Ogataea/Candida clade</taxon>
    </lineage>
</organism>
<dbReference type="InterPro" id="IPR008554">
    <property type="entry name" value="Glutaredoxin-like"/>
</dbReference>
<dbReference type="Pfam" id="PF05768">
    <property type="entry name" value="Glrx-like"/>
    <property type="match status" value="1"/>
</dbReference>
<dbReference type="Proteomes" id="UP001165120">
    <property type="component" value="Unassembled WGS sequence"/>
</dbReference>
<dbReference type="Gene3D" id="3.40.30.10">
    <property type="entry name" value="Glutaredoxin"/>
    <property type="match status" value="1"/>
</dbReference>
<sequence>MISQLKRINGSRKIFKNSNLRFFSISNSNLNNNKDLINISFFTKDNCQLCHEGKEVLKNVLNSNSLSDVKDNIDLKFIDITKNGNESWFNQYRYDIPVIHIDRSNVKTVKFMHRFDKDELIEELTEDI</sequence>
<protein>
    <recommendedName>
        <fullName evidence="1">Glutaredoxin-like protein</fullName>
    </recommendedName>
</protein>
<keyword evidence="3" id="KW-1185">Reference proteome</keyword>
<dbReference type="InterPro" id="IPR052565">
    <property type="entry name" value="Glutaredoxin-like_YDR286C"/>
</dbReference>